<name>A0ABV4BQF1_9CLOT</name>
<dbReference type="EMBL" id="JBGEWD010000012">
    <property type="protein sequence ID" value="MEY8001009.1"/>
    <property type="molecule type" value="Genomic_DNA"/>
</dbReference>
<feature type="binding site" evidence="11">
    <location>
        <position position="136"/>
    </location>
    <ligand>
        <name>substrate</name>
    </ligand>
</feature>
<keyword evidence="5 11" id="KW-0808">Transferase</keyword>
<dbReference type="SUPFAM" id="SSF52540">
    <property type="entry name" value="P-loop containing nucleoside triphosphate hydrolases"/>
    <property type="match status" value="1"/>
</dbReference>
<evidence type="ECO:0000256" key="10">
    <source>
        <dbReference type="ARBA" id="ARBA00048567"/>
    </source>
</evidence>
<evidence type="ECO:0000256" key="9">
    <source>
        <dbReference type="ARBA" id="ARBA00023141"/>
    </source>
</evidence>
<dbReference type="RefSeq" id="WP_369704905.1">
    <property type="nucleotide sequence ID" value="NZ_JBGEWD010000012.1"/>
</dbReference>
<evidence type="ECO:0000256" key="5">
    <source>
        <dbReference type="ARBA" id="ARBA00022679"/>
    </source>
</evidence>
<dbReference type="InterPro" id="IPR000623">
    <property type="entry name" value="Shikimate_kinase/TSH1"/>
</dbReference>
<comment type="subunit">
    <text evidence="11">Monomer.</text>
</comment>
<feature type="binding site" evidence="11">
    <location>
        <position position="82"/>
    </location>
    <ligand>
        <name>substrate</name>
    </ligand>
</feature>
<evidence type="ECO:0000256" key="4">
    <source>
        <dbReference type="ARBA" id="ARBA00022605"/>
    </source>
</evidence>
<dbReference type="GO" id="GO:0016301">
    <property type="term" value="F:kinase activity"/>
    <property type="evidence" value="ECO:0007669"/>
    <property type="project" value="UniProtKB-KW"/>
</dbReference>
<comment type="caution">
    <text evidence="12">The sequence shown here is derived from an EMBL/GenBank/DDBJ whole genome shotgun (WGS) entry which is preliminary data.</text>
</comment>
<dbReference type="InterPro" id="IPR023000">
    <property type="entry name" value="Shikimate_kinase_CS"/>
</dbReference>
<accession>A0ABV4BQF1</accession>
<evidence type="ECO:0000256" key="6">
    <source>
        <dbReference type="ARBA" id="ARBA00022741"/>
    </source>
</evidence>
<evidence type="ECO:0000256" key="2">
    <source>
        <dbReference type="ARBA" id="ARBA00006997"/>
    </source>
</evidence>
<comment type="function">
    <text evidence="11">Catalyzes the specific phosphorylation of the 3-hydroxyl group of shikimic acid using ATP as a cosubstrate.</text>
</comment>
<comment type="caution">
    <text evidence="11">Lacks conserved residue(s) required for the propagation of feature annotation.</text>
</comment>
<dbReference type="PANTHER" id="PTHR21087">
    <property type="entry name" value="SHIKIMATE KINASE"/>
    <property type="match status" value="1"/>
</dbReference>
<dbReference type="PRINTS" id="PR01100">
    <property type="entry name" value="SHIKIMTKNASE"/>
</dbReference>
<dbReference type="EC" id="2.7.1.71" evidence="3 11"/>
<dbReference type="Pfam" id="PF01202">
    <property type="entry name" value="SKI"/>
    <property type="match status" value="1"/>
</dbReference>
<dbReference type="PROSITE" id="PS01128">
    <property type="entry name" value="SHIKIMATE_KINASE"/>
    <property type="match status" value="1"/>
</dbReference>
<reference evidence="12 13" key="1">
    <citation type="submission" date="2024-08" db="EMBL/GenBank/DDBJ databases">
        <title>Clostridium lapicellarii sp. nov., and Clostridium renhuaiense sp. nov., two species isolated from the mud in a fermentation cellar used for producing sauce-flavour Chinese liquors.</title>
        <authorList>
            <person name="Yang F."/>
            <person name="Wang H."/>
            <person name="Chen L.Q."/>
            <person name="Zhou N."/>
            <person name="Lu J.J."/>
            <person name="Pu X.X."/>
            <person name="Wan B."/>
            <person name="Wang L."/>
            <person name="Liu S.J."/>
        </authorList>
    </citation>
    <scope>NUCLEOTIDE SEQUENCE [LARGE SCALE GENOMIC DNA]</scope>
    <source>
        <strain evidence="12 13">MT-5</strain>
    </source>
</reference>
<feature type="binding site" evidence="11">
    <location>
        <begin position="15"/>
        <end position="20"/>
    </location>
    <ligand>
        <name>ATP</name>
        <dbReference type="ChEBI" id="CHEBI:30616"/>
    </ligand>
</feature>
<dbReference type="InterPro" id="IPR031322">
    <property type="entry name" value="Shikimate/glucono_kinase"/>
</dbReference>
<comment type="catalytic activity">
    <reaction evidence="10 11">
        <text>shikimate + ATP = 3-phosphoshikimate + ADP + H(+)</text>
        <dbReference type="Rhea" id="RHEA:13121"/>
        <dbReference type="ChEBI" id="CHEBI:15378"/>
        <dbReference type="ChEBI" id="CHEBI:30616"/>
        <dbReference type="ChEBI" id="CHEBI:36208"/>
        <dbReference type="ChEBI" id="CHEBI:145989"/>
        <dbReference type="ChEBI" id="CHEBI:456216"/>
        <dbReference type="EC" id="2.7.1.71"/>
    </reaction>
</comment>
<keyword evidence="13" id="KW-1185">Reference proteome</keyword>
<dbReference type="CDD" id="cd00464">
    <property type="entry name" value="SK"/>
    <property type="match status" value="1"/>
</dbReference>
<evidence type="ECO:0000256" key="7">
    <source>
        <dbReference type="ARBA" id="ARBA00022777"/>
    </source>
</evidence>
<dbReference type="Proteomes" id="UP001564657">
    <property type="component" value="Unassembled WGS sequence"/>
</dbReference>
<dbReference type="InterPro" id="IPR027417">
    <property type="entry name" value="P-loop_NTPase"/>
</dbReference>
<keyword evidence="11" id="KW-0479">Metal-binding</keyword>
<gene>
    <name evidence="11" type="primary">aroK</name>
    <name evidence="12" type="ORF">AB8U03_12565</name>
</gene>
<proteinExistence type="inferred from homology"/>
<feature type="binding site" evidence="11">
    <location>
        <position position="19"/>
    </location>
    <ligand>
        <name>Mg(2+)</name>
        <dbReference type="ChEBI" id="CHEBI:18420"/>
    </ligand>
</feature>
<evidence type="ECO:0000256" key="11">
    <source>
        <dbReference type="HAMAP-Rule" id="MF_00109"/>
    </source>
</evidence>
<evidence type="ECO:0000313" key="13">
    <source>
        <dbReference type="Proteomes" id="UP001564657"/>
    </source>
</evidence>
<feature type="binding site" evidence="11">
    <location>
        <position position="37"/>
    </location>
    <ligand>
        <name>substrate</name>
    </ligand>
</feature>
<comment type="cofactor">
    <cofactor evidence="11">
        <name>Mg(2+)</name>
        <dbReference type="ChEBI" id="CHEBI:18420"/>
    </cofactor>
    <text evidence="11">Binds 1 Mg(2+) ion per subunit.</text>
</comment>
<dbReference type="Gene3D" id="3.40.50.300">
    <property type="entry name" value="P-loop containing nucleotide triphosphate hydrolases"/>
    <property type="match status" value="1"/>
</dbReference>
<protein>
    <recommendedName>
        <fullName evidence="3 11">Shikimate kinase</fullName>
        <shortName evidence="11">SK</shortName>
        <ecNumber evidence="3 11">2.7.1.71</ecNumber>
    </recommendedName>
</protein>
<evidence type="ECO:0000256" key="1">
    <source>
        <dbReference type="ARBA" id="ARBA00004842"/>
    </source>
</evidence>
<keyword evidence="7 11" id="KW-0418">Kinase</keyword>
<keyword evidence="6 11" id="KW-0547">Nucleotide-binding</keyword>
<feature type="binding site" evidence="11">
    <location>
        <position position="60"/>
    </location>
    <ligand>
        <name>substrate</name>
    </ligand>
</feature>
<keyword evidence="4 11" id="KW-0028">Amino-acid biosynthesis</keyword>
<evidence type="ECO:0000313" key="12">
    <source>
        <dbReference type="EMBL" id="MEY8001009.1"/>
    </source>
</evidence>
<evidence type="ECO:0000256" key="8">
    <source>
        <dbReference type="ARBA" id="ARBA00022840"/>
    </source>
</evidence>
<dbReference type="HAMAP" id="MF_00109">
    <property type="entry name" value="Shikimate_kinase"/>
    <property type="match status" value="1"/>
</dbReference>
<comment type="similarity">
    <text evidence="2 11">Belongs to the shikimate kinase family.</text>
</comment>
<dbReference type="PANTHER" id="PTHR21087:SF16">
    <property type="entry name" value="SHIKIMATE KINASE 1, CHLOROPLASTIC"/>
    <property type="match status" value="1"/>
</dbReference>
<evidence type="ECO:0000256" key="3">
    <source>
        <dbReference type="ARBA" id="ARBA00012154"/>
    </source>
</evidence>
<keyword evidence="9 11" id="KW-0057">Aromatic amino acid biosynthesis</keyword>
<comment type="pathway">
    <text evidence="1 11">Metabolic intermediate biosynthesis; chorismate biosynthesis; chorismate from D-erythrose 4-phosphate and phosphoenolpyruvate: step 5/7.</text>
</comment>
<sequence length="169" mass="19575">MKREFKNIVLIGMPGSGKTTIGKMLSDKLNKKLIDIDGCIEKQQGRTISEIFKGGEEYFRNLELKAVEQASEKEDVIISTGGGVIKNKKNILNLRKKGLIIFIDRPLRNIISDLDIMNRPLLKNDIGQIEKVFEDRYHIYKNYCDFFVENIYTIEKVLKDIIKIYNDNM</sequence>
<feature type="binding site" evidence="11">
    <location>
        <position position="119"/>
    </location>
    <ligand>
        <name>ATP</name>
        <dbReference type="ChEBI" id="CHEBI:30616"/>
    </ligand>
</feature>
<comment type="subcellular location">
    <subcellularLocation>
        <location evidence="11">Cytoplasm</location>
    </subcellularLocation>
</comment>
<organism evidence="12 13">
    <name type="scientific">Clostridium moutaii</name>
    <dbReference type="NCBI Taxonomy" id="3240932"/>
    <lineage>
        <taxon>Bacteria</taxon>
        <taxon>Bacillati</taxon>
        <taxon>Bacillota</taxon>
        <taxon>Clostridia</taxon>
        <taxon>Eubacteriales</taxon>
        <taxon>Clostridiaceae</taxon>
        <taxon>Clostridium</taxon>
    </lineage>
</organism>
<keyword evidence="11" id="KW-0963">Cytoplasm</keyword>
<keyword evidence="8 11" id="KW-0067">ATP-binding</keyword>
<keyword evidence="11" id="KW-0460">Magnesium</keyword>